<evidence type="ECO:0000256" key="10">
    <source>
        <dbReference type="ARBA" id="ARBA00025198"/>
    </source>
</evidence>
<keyword evidence="6 14" id="KW-1133">Transmembrane helix</keyword>
<evidence type="ECO:0000256" key="9">
    <source>
        <dbReference type="ARBA" id="ARBA00023310"/>
    </source>
</evidence>
<evidence type="ECO:0000256" key="11">
    <source>
        <dbReference type="ARBA" id="ARBA00037847"/>
    </source>
</evidence>
<keyword evidence="7 12" id="KW-0406">Ion transport</keyword>
<organism evidence="15 16">
    <name type="scientific">Isoptericola peretonis</name>
    <dbReference type="NCBI Taxonomy" id="2918523"/>
    <lineage>
        <taxon>Bacteria</taxon>
        <taxon>Bacillati</taxon>
        <taxon>Actinomycetota</taxon>
        <taxon>Actinomycetes</taxon>
        <taxon>Micrococcales</taxon>
        <taxon>Promicromonosporaceae</taxon>
        <taxon>Isoptericola</taxon>
    </lineage>
</organism>
<sequence length="98" mass="10826">MLLPHTYDIVWSLVIGVIVGLVFYRYVLPKFQAVLDERTATIEGGIAQAEKAQEEAAEALKEYHQQLAEARAAAAKTREEARAEGTAIIAELRTKAQD</sequence>
<gene>
    <name evidence="15" type="ORF">M1843_20685</name>
</gene>
<evidence type="ECO:0000256" key="12">
    <source>
        <dbReference type="RuleBase" id="RU003848"/>
    </source>
</evidence>
<keyword evidence="2 12" id="KW-0813">Transport</keyword>
<keyword evidence="16" id="KW-1185">Reference proteome</keyword>
<dbReference type="Gene3D" id="6.10.250.1580">
    <property type="match status" value="1"/>
</dbReference>
<name>A0ABT0J9J7_9MICO</name>
<evidence type="ECO:0000256" key="13">
    <source>
        <dbReference type="SAM" id="Coils"/>
    </source>
</evidence>
<evidence type="ECO:0000256" key="8">
    <source>
        <dbReference type="ARBA" id="ARBA00023136"/>
    </source>
</evidence>
<evidence type="ECO:0000256" key="2">
    <source>
        <dbReference type="ARBA" id="ARBA00022448"/>
    </source>
</evidence>
<feature type="coiled-coil region" evidence="13">
    <location>
        <begin position="42"/>
        <end position="84"/>
    </location>
</feature>
<dbReference type="Pfam" id="PF00430">
    <property type="entry name" value="ATP-synt_B"/>
    <property type="match status" value="1"/>
</dbReference>
<feature type="transmembrane region" description="Helical" evidence="14">
    <location>
        <begin position="6"/>
        <end position="28"/>
    </location>
</feature>
<dbReference type="Proteomes" id="UP001651050">
    <property type="component" value="Unassembled WGS sequence"/>
</dbReference>
<keyword evidence="5 12" id="KW-0375">Hydrogen ion transport</keyword>
<evidence type="ECO:0000256" key="3">
    <source>
        <dbReference type="ARBA" id="ARBA00022547"/>
    </source>
</evidence>
<evidence type="ECO:0000256" key="1">
    <source>
        <dbReference type="ARBA" id="ARBA00005513"/>
    </source>
</evidence>
<evidence type="ECO:0000313" key="15">
    <source>
        <dbReference type="EMBL" id="MCK9796165.1"/>
    </source>
</evidence>
<evidence type="ECO:0000256" key="6">
    <source>
        <dbReference type="ARBA" id="ARBA00022989"/>
    </source>
</evidence>
<comment type="function">
    <text evidence="10">F(1)F(0) ATP synthase produces ATP from ADP in the presence of a proton or sodium gradient. F-type ATPases consist of two structural domains, F(1) containing the extramembraneous catalytic core and F(0) containing the membrane proton channel, linked together by a central stalk and a peripheral stalk. During catalysis, ATP synthesis in the catalytic domain of F(1) is coupled via a rotary mechanism of the central stalk subunits to proton translocation.</text>
</comment>
<evidence type="ECO:0000313" key="16">
    <source>
        <dbReference type="Proteomes" id="UP001651050"/>
    </source>
</evidence>
<dbReference type="PANTHER" id="PTHR33445:SF1">
    <property type="entry name" value="ATP SYNTHASE SUBUNIT B"/>
    <property type="match status" value="1"/>
</dbReference>
<accession>A0ABT0J9J7</accession>
<protein>
    <submittedName>
        <fullName evidence="15">F0F1 ATP synthase subunit B</fullName>
    </submittedName>
</protein>
<keyword evidence="4 12" id="KW-0812">Transmembrane</keyword>
<evidence type="ECO:0000256" key="5">
    <source>
        <dbReference type="ARBA" id="ARBA00022781"/>
    </source>
</evidence>
<dbReference type="InterPro" id="IPR002146">
    <property type="entry name" value="ATP_synth_b/b'su_bac/chlpt"/>
</dbReference>
<dbReference type="PANTHER" id="PTHR33445">
    <property type="entry name" value="ATP SYNTHASE SUBUNIT B', CHLOROPLASTIC"/>
    <property type="match status" value="1"/>
</dbReference>
<evidence type="ECO:0000256" key="14">
    <source>
        <dbReference type="SAM" id="Phobius"/>
    </source>
</evidence>
<comment type="similarity">
    <text evidence="1 12">Belongs to the ATPase B chain family.</text>
</comment>
<comment type="caution">
    <text evidence="15">The sequence shown here is derived from an EMBL/GenBank/DDBJ whole genome shotgun (WGS) entry which is preliminary data.</text>
</comment>
<evidence type="ECO:0000256" key="4">
    <source>
        <dbReference type="ARBA" id="ARBA00022692"/>
    </source>
</evidence>
<feature type="non-terminal residue" evidence="15">
    <location>
        <position position="98"/>
    </location>
</feature>
<proteinExistence type="inferred from homology"/>
<evidence type="ECO:0000256" key="7">
    <source>
        <dbReference type="ARBA" id="ARBA00023065"/>
    </source>
</evidence>
<dbReference type="InterPro" id="IPR050059">
    <property type="entry name" value="ATP_synthase_B_chain"/>
</dbReference>
<comment type="subcellular location">
    <subcellularLocation>
        <location evidence="11">Endomembrane system</location>
        <topology evidence="11">Single-pass membrane protein</topology>
    </subcellularLocation>
</comment>
<keyword evidence="13" id="KW-0175">Coiled coil</keyword>
<dbReference type="EMBL" id="JALQCY010000011">
    <property type="protein sequence ID" value="MCK9796165.1"/>
    <property type="molecule type" value="Genomic_DNA"/>
</dbReference>
<keyword evidence="3 12" id="KW-0138">CF(0)</keyword>
<keyword evidence="8 14" id="KW-0472">Membrane</keyword>
<keyword evidence="9" id="KW-0066">ATP synthesis</keyword>
<reference evidence="15 16" key="1">
    <citation type="submission" date="2022-02" db="EMBL/GenBank/DDBJ databases">
        <title>The car tank lid bacteriome: a reservoir of bacteria with potential in bioremediation of fuel.</title>
        <authorList>
            <person name="Vidal-Verdu A."/>
            <person name="Gomez-Martinez D."/>
            <person name="Latorre-Perez A."/>
            <person name="Pereto J."/>
            <person name="Porcar M."/>
        </authorList>
    </citation>
    <scope>NUCLEOTIDE SEQUENCE [LARGE SCALE GENOMIC DNA]</scope>
    <source>
        <strain evidence="15 16">4D.3</strain>
    </source>
</reference>